<evidence type="ECO:0000313" key="8">
    <source>
        <dbReference type="Proteomes" id="UP000028702"/>
    </source>
</evidence>
<dbReference type="InterPro" id="IPR009057">
    <property type="entry name" value="Homeodomain-like_sf"/>
</dbReference>
<feature type="DNA-binding region" description="H-T-H motif" evidence="4">
    <location>
        <begin position="50"/>
        <end position="69"/>
    </location>
</feature>
<dbReference type="GO" id="GO:0000976">
    <property type="term" value="F:transcription cis-regulatory region binding"/>
    <property type="evidence" value="ECO:0007669"/>
    <property type="project" value="TreeGrafter"/>
</dbReference>
<dbReference type="PANTHER" id="PTHR30055">
    <property type="entry name" value="HTH-TYPE TRANSCRIPTIONAL REGULATOR RUTR"/>
    <property type="match status" value="1"/>
</dbReference>
<evidence type="ECO:0000256" key="5">
    <source>
        <dbReference type="SAM" id="MobiDB-lite"/>
    </source>
</evidence>
<dbReference type="GO" id="GO:0003700">
    <property type="term" value="F:DNA-binding transcription factor activity"/>
    <property type="evidence" value="ECO:0007669"/>
    <property type="project" value="TreeGrafter"/>
</dbReference>
<dbReference type="SUPFAM" id="SSF46689">
    <property type="entry name" value="Homeodomain-like"/>
    <property type="match status" value="1"/>
</dbReference>
<protein>
    <submittedName>
        <fullName evidence="7">Transcriptional regulator, TetR family protein</fullName>
    </submittedName>
</protein>
<dbReference type="PRINTS" id="PR00455">
    <property type="entry name" value="HTHTETR"/>
</dbReference>
<dbReference type="STRING" id="1333998.M2A_1401"/>
<comment type="caution">
    <text evidence="7">The sequence shown here is derived from an EMBL/GenBank/DDBJ whole genome shotgun (WGS) entry which is preliminary data.</text>
</comment>
<evidence type="ECO:0000256" key="3">
    <source>
        <dbReference type="ARBA" id="ARBA00023163"/>
    </source>
</evidence>
<name>A0A081BA34_9HYPH</name>
<dbReference type="EMBL" id="BBIO01000006">
    <property type="protein sequence ID" value="GAK44902.1"/>
    <property type="molecule type" value="Genomic_DNA"/>
</dbReference>
<keyword evidence="3" id="KW-0804">Transcription</keyword>
<feature type="domain" description="HTH tetR-type" evidence="6">
    <location>
        <begin position="27"/>
        <end position="87"/>
    </location>
</feature>
<accession>A0A081BA34</accession>
<dbReference type="AlphaFoldDB" id="A0A081BA34"/>
<dbReference type="Pfam" id="PF00440">
    <property type="entry name" value="TetR_N"/>
    <property type="match status" value="1"/>
</dbReference>
<dbReference type="SUPFAM" id="SSF48498">
    <property type="entry name" value="Tetracyclin repressor-like, C-terminal domain"/>
    <property type="match status" value="1"/>
</dbReference>
<evidence type="ECO:0000256" key="4">
    <source>
        <dbReference type="PROSITE-ProRule" id="PRU00335"/>
    </source>
</evidence>
<evidence type="ECO:0000256" key="2">
    <source>
        <dbReference type="ARBA" id="ARBA00023125"/>
    </source>
</evidence>
<dbReference type="PANTHER" id="PTHR30055:SF234">
    <property type="entry name" value="HTH-TYPE TRANSCRIPTIONAL REGULATOR BETI"/>
    <property type="match status" value="1"/>
</dbReference>
<sequence>MGEMQAKAKDRPGPGRGRPKRPSEALAADRQRVIAAARGLFAREGYGGVSMRKIAELAGCSPAALYTLFASKRALLRYIWEETFAALGAHLAACAKKAAPEEKLEAVSLGFVDFWLAHADDYRAIFLIEDKLQGEGDRYFVETSQALSGFDILRTLIEEDQKAGRLPARPAADIQNVLFCMLQGVALNLITIPEYPWGDAQAVKHQAVRAVLAGLRSGAA</sequence>
<feature type="compositionally biased region" description="Basic and acidic residues" evidence="5">
    <location>
        <begin position="1"/>
        <end position="13"/>
    </location>
</feature>
<organism evidence="7 8">
    <name type="scientific">Tepidicaulis marinus</name>
    <dbReference type="NCBI Taxonomy" id="1333998"/>
    <lineage>
        <taxon>Bacteria</taxon>
        <taxon>Pseudomonadati</taxon>
        <taxon>Pseudomonadota</taxon>
        <taxon>Alphaproteobacteria</taxon>
        <taxon>Hyphomicrobiales</taxon>
        <taxon>Parvibaculaceae</taxon>
        <taxon>Tepidicaulis</taxon>
    </lineage>
</organism>
<dbReference type="PROSITE" id="PS50977">
    <property type="entry name" value="HTH_TETR_2"/>
    <property type="match status" value="1"/>
</dbReference>
<proteinExistence type="predicted"/>
<dbReference type="Proteomes" id="UP000028702">
    <property type="component" value="Unassembled WGS sequence"/>
</dbReference>
<reference evidence="7 8" key="1">
    <citation type="submission" date="2014-07" db="EMBL/GenBank/DDBJ databases">
        <title>Tepidicaulis marinum gen. nov., sp. nov., a novel marine bacterium denitrifying nitrate to nitrous oxide strictly under microaerobic conditions.</title>
        <authorList>
            <person name="Takeuchi M."/>
            <person name="Yamagishi T."/>
            <person name="Kamagata Y."/>
            <person name="Oshima K."/>
            <person name="Hattori M."/>
            <person name="Katayama T."/>
            <person name="Hanada S."/>
            <person name="Tamaki H."/>
            <person name="Marumo K."/>
            <person name="Maeda H."/>
            <person name="Nedachi M."/>
            <person name="Iwasaki W."/>
            <person name="Suwa Y."/>
            <person name="Sakata S."/>
        </authorList>
    </citation>
    <scope>NUCLEOTIDE SEQUENCE [LARGE SCALE GENOMIC DNA]</scope>
    <source>
        <strain evidence="7 8">MA2</strain>
    </source>
</reference>
<dbReference type="eggNOG" id="COG1309">
    <property type="taxonomic scope" value="Bacteria"/>
</dbReference>
<dbReference type="InterPro" id="IPR050109">
    <property type="entry name" value="HTH-type_TetR-like_transc_reg"/>
</dbReference>
<keyword evidence="2 4" id="KW-0238">DNA-binding</keyword>
<dbReference type="Gene3D" id="1.10.357.10">
    <property type="entry name" value="Tetracycline Repressor, domain 2"/>
    <property type="match status" value="1"/>
</dbReference>
<gene>
    <name evidence="7" type="ORF">M2A_1401</name>
</gene>
<evidence type="ECO:0000313" key="7">
    <source>
        <dbReference type="EMBL" id="GAK44902.1"/>
    </source>
</evidence>
<dbReference type="InterPro" id="IPR036271">
    <property type="entry name" value="Tet_transcr_reg_TetR-rel_C_sf"/>
</dbReference>
<dbReference type="InterPro" id="IPR001647">
    <property type="entry name" value="HTH_TetR"/>
</dbReference>
<keyword evidence="1" id="KW-0805">Transcription regulation</keyword>
<evidence type="ECO:0000259" key="6">
    <source>
        <dbReference type="PROSITE" id="PS50977"/>
    </source>
</evidence>
<feature type="region of interest" description="Disordered" evidence="5">
    <location>
        <begin position="1"/>
        <end position="24"/>
    </location>
</feature>
<keyword evidence="8" id="KW-1185">Reference proteome</keyword>
<evidence type="ECO:0000256" key="1">
    <source>
        <dbReference type="ARBA" id="ARBA00023015"/>
    </source>
</evidence>